<sequence length="364" mass="38842">MSQEHRSPAQRAGDVGRNAQSTLGRIRDRHPGLDRLMRAGTRYSEHHGDHYAAAITYFSVLALVPLLMVAFAVAGFVLFNNQQLLDQARTAITEAAPTPDLSSTLNEVVTQAIDQRTVVGILGLLTALYSGLGWMTNLRNALTAQWNQSFEQPPFVTRLVRDLLALVGLGLALVVSIGLTVVGSAFASEILDLFGVERTAAARASLWVVSLLLVLAANWLVFTWVLAKLPRKPVTLRSAMWGGLVAAVGIELLKQLGGVYLQSVARSPAGAAFGSVLGLLVLIYLVARFLLFVAAWTASATENLAHTDAAGHQPPAPPVSTELPVALSRTDDRTGLGGNRLAAGMFGVGVLTGLGAGRWWRRRG</sequence>
<dbReference type="Pfam" id="PF03631">
    <property type="entry name" value="Virul_fac_BrkB"/>
    <property type="match status" value="1"/>
</dbReference>
<evidence type="ECO:0000256" key="1">
    <source>
        <dbReference type="ARBA" id="ARBA00004651"/>
    </source>
</evidence>
<evidence type="ECO:0000256" key="5">
    <source>
        <dbReference type="ARBA" id="ARBA00023136"/>
    </source>
</evidence>
<dbReference type="InterPro" id="IPR017039">
    <property type="entry name" value="Virul_fac_BrkB"/>
</dbReference>
<keyword evidence="9" id="KW-1185">Reference proteome</keyword>
<keyword evidence="4 7" id="KW-1133">Transmembrane helix</keyword>
<evidence type="ECO:0000256" key="6">
    <source>
        <dbReference type="SAM" id="MobiDB-lite"/>
    </source>
</evidence>
<feature type="transmembrane region" description="Helical" evidence="7">
    <location>
        <begin position="51"/>
        <end position="79"/>
    </location>
</feature>
<feature type="transmembrane region" description="Helical" evidence="7">
    <location>
        <begin position="273"/>
        <end position="296"/>
    </location>
</feature>
<evidence type="ECO:0000256" key="2">
    <source>
        <dbReference type="ARBA" id="ARBA00022475"/>
    </source>
</evidence>
<dbReference type="RefSeq" id="WP_026419409.1">
    <property type="nucleotide sequence ID" value="NZ_AUBJ02000001.1"/>
</dbReference>
<dbReference type="EMBL" id="AUBJ02000001">
    <property type="protein sequence ID" value="MCP2333577.1"/>
    <property type="molecule type" value="Genomic_DNA"/>
</dbReference>
<feature type="transmembrane region" description="Helical" evidence="7">
    <location>
        <begin position="118"/>
        <end position="136"/>
    </location>
</feature>
<dbReference type="NCBIfam" id="TIGR00766">
    <property type="entry name" value="inner membrane protein YhjD"/>
    <property type="match status" value="1"/>
</dbReference>
<protein>
    <submittedName>
        <fullName evidence="8">Membrane protein</fullName>
    </submittedName>
</protein>
<feature type="transmembrane region" description="Helical" evidence="7">
    <location>
        <begin position="206"/>
        <end position="227"/>
    </location>
</feature>
<evidence type="ECO:0000313" key="8">
    <source>
        <dbReference type="EMBL" id="MCP2333577.1"/>
    </source>
</evidence>
<dbReference type="InterPro" id="IPR005274">
    <property type="entry name" value="IM_pro_YhjD"/>
</dbReference>
<comment type="caution">
    <text evidence="8">The sequence shown here is derived from an EMBL/GenBank/DDBJ whole genome shotgun (WGS) entry which is preliminary data.</text>
</comment>
<dbReference type="PANTHER" id="PTHR30213:SF1">
    <property type="entry name" value="INNER MEMBRANE PROTEIN YHJD"/>
    <property type="match status" value="1"/>
</dbReference>
<name>A0ABT1JM28_ACTCY</name>
<proteinExistence type="predicted"/>
<evidence type="ECO:0000256" key="4">
    <source>
        <dbReference type="ARBA" id="ARBA00022989"/>
    </source>
</evidence>
<accession>A0ABT1JM28</accession>
<dbReference type="PANTHER" id="PTHR30213">
    <property type="entry name" value="INNER MEMBRANE PROTEIN YHJD"/>
    <property type="match status" value="1"/>
</dbReference>
<evidence type="ECO:0000313" key="9">
    <source>
        <dbReference type="Proteomes" id="UP000791080"/>
    </source>
</evidence>
<keyword evidence="3 7" id="KW-0812">Transmembrane</keyword>
<reference evidence="8 9" key="1">
    <citation type="submission" date="2022-06" db="EMBL/GenBank/DDBJ databases">
        <title>Genomic Encyclopedia of Type Strains, Phase I: the one thousand microbial genomes (KMG-I) project.</title>
        <authorList>
            <person name="Kyrpides N."/>
        </authorList>
    </citation>
    <scope>NUCLEOTIDE SEQUENCE [LARGE SCALE GENOMIC DNA]</scope>
    <source>
        <strain evidence="8 9">DSM 43889</strain>
    </source>
</reference>
<keyword evidence="2" id="KW-1003">Cell membrane</keyword>
<evidence type="ECO:0000256" key="7">
    <source>
        <dbReference type="SAM" id="Phobius"/>
    </source>
</evidence>
<dbReference type="Proteomes" id="UP000791080">
    <property type="component" value="Unassembled WGS sequence"/>
</dbReference>
<evidence type="ECO:0000256" key="3">
    <source>
        <dbReference type="ARBA" id="ARBA00022692"/>
    </source>
</evidence>
<feature type="transmembrane region" description="Helical" evidence="7">
    <location>
        <begin position="341"/>
        <end position="360"/>
    </location>
</feature>
<feature type="transmembrane region" description="Helical" evidence="7">
    <location>
        <begin position="239"/>
        <end position="261"/>
    </location>
</feature>
<keyword evidence="5 7" id="KW-0472">Membrane</keyword>
<gene>
    <name evidence="8" type="ORF">G443_003847</name>
</gene>
<comment type="subcellular location">
    <subcellularLocation>
        <location evidence="1">Cell membrane</location>
        <topology evidence="1">Multi-pass membrane protein</topology>
    </subcellularLocation>
</comment>
<feature type="transmembrane region" description="Helical" evidence="7">
    <location>
        <begin position="163"/>
        <end position="186"/>
    </location>
</feature>
<feature type="region of interest" description="Disordered" evidence="6">
    <location>
        <begin position="1"/>
        <end position="24"/>
    </location>
</feature>
<organism evidence="8 9">
    <name type="scientific">Actinoalloteichus caeruleus DSM 43889</name>
    <dbReference type="NCBI Taxonomy" id="1120930"/>
    <lineage>
        <taxon>Bacteria</taxon>
        <taxon>Bacillati</taxon>
        <taxon>Actinomycetota</taxon>
        <taxon>Actinomycetes</taxon>
        <taxon>Pseudonocardiales</taxon>
        <taxon>Pseudonocardiaceae</taxon>
        <taxon>Actinoalloteichus</taxon>
        <taxon>Actinoalloteichus cyanogriseus</taxon>
    </lineage>
</organism>